<feature type="transmembrane region" description="Helical" evidence="1">
    <location>
        <begin position="6"/>
        <end position="29"/>
    </location>
</feature>
<dbReference type="OrthoDB" id="2051266at2"/>
<keyword evidence="1" id="KW-0812">Transmembrane</keyword>
<dbReference type="AlphaFoldDB" id="E2ZB16"/>
<protein>
    <recommendedName>
        <fullName evidence="4">Phage holin, LL-H family</fullName>
    </recommendedName>
</protein>
<dbReference type="EMBL" id="AECS01000015">
    <property type="protein sequence ID" value="EFQ04501.1"/>
    <property type="molecule type" value="Genomic_DNA"/>
</dbReference>
<accession>E2ZB16</accession>
<evidence type="ECO:0000256" key="1">
    <source>
        <dbReference type="SAM" id="Phobius"/>
    </source>
</evidence>
<reference evidence="2 3" key="1">
    <citation type="submission" date="2010-08" db="EMBL/GenBank/DDBJ databases">
        <authorList>
            <person name="Weinstock G."/>
            <person name="Sodergren E."/>
            <person name="Clifton S."/>
            <person name="Fulton L."/>
            <person name="Fulton B."/>
            <person name="Courtney L."/>
            <person name="Fronick C."/>
            <person name="Harrison M."/>
            <person name="Strong C."/>
            <person name="Farmer C."/>
            <person name="Delahaunty K."/>
            <person name="Markovic C."/>
            <person name="Hall O."/>
            <person name="Minx P."/>
            <person name="Tomlinson C."/>
            <person name="Mitreva M."/>
            <person name="Hou S."/>
            <person name="Chen J."/>
            <person name="Wollam A."/>
            <person name="Pepin K.H."/>
            <person name="Johnson M."/>
            <person name="Bhonagiri V."/>
            <person name="Zhang X."/>
            <person name="Suruliraj S."/>
            <person name="Warren W."/>
            <person name="Chinwalla A."/>
            <person name="Mardis E.R."/>
            <person name="Wilson R.K."/>
        </authorList>
    </citation>
    <scope>NUCLEOTIDE SEQUENCE [LARGE SCALE GENOMIC DNA]</scope>
    <source>
        <strain evidence="2 3">F0359</strain>
    </source>
</reference>
<comment type="caution">
    <text evidence="2">The sequence shown here is derived from an EMBL/GenBank/DDBJ whole genome shotgun (WGS) entry which is preliminary data.</text>
</comment>
<evidence type="ECO:0000313" key="3">
    <source>
        <dbReference type="Proteomes" id="UP000003195"/>
    </source>
</evidence>
<keyword evidence="3" id="KW-1185">Reference proteome</keyword>
<dbReference type="HOGENOM" id="CLU_147911_1_0_9"/>
<sequence length="103" mass="12010">MTISTEIASLIAQTVIPMLLSAGLAFYVSEKNRRRGLDRGVQALLRCRMLIEYERYKKEGITYSEKKNFINMYECYHALGKNGVMTSIYQLVLDMEIKKEYEK</sequence>
<dbReference type="eggNOG" id="ENOG5033F65">
    <property type="taxonomic scope" value="Bacteria"/>
</dbReference>
<evidence type="ECO:0008006" key="4">
    <source>
        <dbReference type="Google" id="ProtNLM"/>
    </source>
</evidence>
<proteinExistence type="predicted"/>
<dbReference type="Proteomes" id="UP000003195">
    <property type="component" value="Unassembled WGS sequence"/>
</dbReference>
<keyword evidence="1" id="KW-0472">Membrane</keyword>
<organism evidence="2 3">
    <name type="scientific">Megasphaera micronuciformis F0359</name>
    <dbReference type="NCBI Taxonomy" id="706434"/>
    <lineage>
        <taxon>Bacteria</taxon>
        <taxon>Bacillati</taxon>
        <taxon>Bacillota</taxon>
        <taxon>Negativicutes</taxon>
        <taxon>Veillonellales</taxon>
        <taxon>Veillonellaceae</taxon>
        <taxon>Megasphaera</taxon>
    </lineage>
</organism>
<gene>
    <name evidence="2" type="ORF">HMPREF9429_00642</name>
</gene>
<keyword evidence="1" id="KW-1133">Transmembrane helix</keyword>
<name>E2ZB16_9FIRM</name>
<dbReference type="STRING" id="706434.HMPREF9429_00642"/>
<evidence type="ECO:0000313" key="2">
    <source>
        <dbReference type="EMBL" id="EFQ04501.1"/>
    </source>
</evidence>
<dbReference type="RefSeq" id="WP_006941535.1">
    <property type="nucleotide sequence ID" value="NZ_GL538188.1"/>
</dbReference>